<dbReference type="Gene3D" id="3.40.50.1000">
    <property type="entry name" value="HAD superfamily/HAD-like"/>
    <property type="match status" value="1"/>
</dbReference>
<accession>A0A7W4PF10</accession>
<evidence type="ECO:0000256" key="5">
    <source>
        <dbReference type="ARBA" id="ARBA00022723"/>
    </source>
</evidence>
<evidence type="ECO:0000256" key="10">
    <source>
        <dbReference type="ARBA" id="ARBA00048523"/>
    </source>
</evidence>
<evidence type="ECO:0000313" key="12">
    <source>
        <dbReference type="Proteomes" id="UP000555756"/>
    </source>
</evidence>
<organism evidence="11 12">
    <name type="scientific">Gluconacetobacter azotocaptans</name>
    <dbReference type="NCBI Taxonomy" id="142834"/>
    <lineage>
        <taxon>Bacteria</taxon>
        <taxon>Pseudomonadati</taxon>
        <taxon>Pseudomonadota</taxon>
        <taxon>Alphaproteobacteria</taxon>
        <taxon>Acetobacterales</taxon>
        <taxon>Acetobacteraceae</taxon>
        <taxon>Gluconacetobacter</taxon>
    </lineage>
</organism>
<evidence type="ECO:0000256" key="9">
    <source>
        <dbReference type="ARBA" id="ARBA00048138"/>
    </source>
</evidence>
<dbReference type="GO" id="GO:0036424">
    <property type="term" value="F:L-phosphoserine phosphatase activity"/>
    <property type="evidence" value="ECO:0007669"/>
    <property type="project" value="TreeGrafter"/>
</dbReference>
<dbReference type="Pfam" id="PF12710">
    <property type="entry name" value="HAD"/>
    <property type="match status" value="1"/>
</dbReference>
<dbReference type="GO" id="GO:0005737">
    <property type="term" value="C:cytoplasm"/>
    <property type="evidence" value="ECO:0007669"/>
    <property type="project" value="TreeGrafter"/>
</dbReference>
<comment type="pathway">
    <text evidence="2">Amino-acid biosynthesis; L-serine biosynthesis; L-serine from 3-phospho-D-glycerate: step 3/3.</text>
</comment>
<dbReference type="PANTHER" id="PTHR43344:SF2">
    <property type="entry name" value="PHOSPHOSERINE PHOSPHATASE"/>
    <property type="match status" value="1"/>
</dbReference>
<dbReference type="PROSITE" id="PS51318">
    <property type="entry name" value="TAT"/>
    <property type="match status" value="1"/>
</dbReference>
<dbReference type="InterPro" id="IPR006311">
    <property type="entry name" value="TAT_signal"/>
</dbReference>
<dbReference type="GO" id="GO:0000287">
    <property type="term" value="F:magnesium ion binding"/>
    <property type="evidence" value="ECO:0007669"/>
    <property type="project" value="TreeGrafter"/>
</dbReference>
<keyword evidence="4" id="KW-0028">Amino-acid biosynthesis</keyword>
<dbReference type="InterPro" id="IPR036412">
    <property type="entry name" value="HAD-like_sf"/>
</dbReference>
<evidence type="ECO:0000256" key="1">
    <source>
        <dbReference type="ARBA" id="ARBA00001946"/>
    </source>
</evidence>
<gene>
    <name evidence="11" type="ORF">HLH34_00345</name>
</gene>
<dbReference type="AlphaFoldDB" id="A0A7W4PF10"/>
<proteinExistence type="predicted"/>
<comment type="catalytic activity">
    <reaction evidence="9">
        <text>O-phospho-L-serine + H2O = L-serine + phosphate</text>
        <dbReference type="Rhea" id="RHEA:21208"/>
        <dbReference type="ChEBI" id="CHEBI:15377"/>
        <dbReference type="ChEBI" id="CHEBI:33384"/>
        <dbReference type="ChEBI" id="CHEBI:43474"/>
        <dbReference type="ChEBI" id="CHEBI:57524"/>
        <dbReference type="EC" id="3.1.3.3"/>
    </reaction>
</comment>
<evidence type="ECO:0000313" key="11">
    <source>
        <dbReference type="EMBL" id="MBB2188416.1"/>
    </source>
</evidence>
<dbReference type="InterPro" id="IPR023214">
    <property type="entry name" value="HAD_sf"/>
</dbReference>
<evidence type="ECO:0000256" key="7">
    <source>
        <dbReference type="ARBA" id="ARBA00022842"/>
    </source>
</evidence>
<sequence>MTTRRSFGHVAAGLSASSALTVEASATPAHAGRVLASWNDGAAQSAITDFVQAVTTAGSRDFVPVAARIAVFDNDSTLWCEVPTVQLMFAIDRVRQLLPQHPEWRTQQPFKAAIDNDMSALAATGQRGIVEILMTTHAGNTSEQFAVVVADWLATARHPKSGRPYTEMIYQPMLELLDFLRHHGFRTFVVSGGGVEFMRVWAEKVYGIPPEQVIGSTIKTRHQVSAGGTGELFRLPAVDFIDDGAGKSEAIGKFIRQRPIAAFGNSDGDLQMLQYTTRGSGSRLGLIVHHDDAKREVAYDRNSDIGRLAKALDMAGPAGWVVVSMKKDWHQIFPDHDGEQTDGSS</sequence>
<reference evidence="11 12" key="1">
    <citation type="submission" date="2020-04" db="EMBL/GenBank/DDBJ databases">
        <title>Description of novel Gluconacetobacter.</title>
        <authorList>
            <person name="Sombolestani A."/>
        </authorList>
    </citation>
    <scope>NUCLEOTIDE SEQUENCE [LARGE SCALE GENOMIC DNA]</scope>
    <source>
        <strain evidence="11 12">LMG 21311</strain>
    </source>
</reference>
<keyword evidence="5" id="KW-0479">Metal-binding</keyword>
<dbReference type="PANTHER" id="PTHR43344">
    <property type="entry name" value="PHOSPHOSERINE PHOSPHATASE"/>
    <property type="match status" value="1"/>
</dbReference>
<keyword evidence="8" id="KW-0718">Serine biosynthesis</keyword>
<dbReference type="SUPFAM" id="SSF56784">
    <property type="entry name" value="HAD-like"/>
    <property type="match status" value="1"/>
</dbReference>
<evidence type="ECO:0000256" key="2">
    <source>
        <dbReference type="ARBA" id="ARBA00005135"/>
    </source>
</evidence>
<comment type="caution">
    <text evidence="11">The sequence shown here is derived from an EMBL/GenBank/DDBJ whole genome shotgun (WGS) entry which is preliminary data.</text>
</comment>
<dbReference type="EMBL" id="JABEQF010000001">
    <property type="protein sequence ID" value="MBB2188416.1"/>
    <property type="molecule type" value="Genomic_DNA"/>
</dbReference>
<dbReference type="EC" id="3.1.3.3" evidence="3"/>
<evidence type="ECO:0000256" key="6">
    <source>
        <dbReference type="ARBA" id="ARBA00022801"/>
    </source>
</evidence>
<evidence type="ECO:0000256" key="3">
    <source>
        <dbReference type="ARBA" id="ARBA00012640"/>
    </source>
</evidence>
<protein>
    <recommendedName>
        <fullName evidence="3">phosphoserine phosphatase</fullName>
        <ecNumber evidence="3">3.1.3.3</ecNumber>
    </recommendedName>
</protein>
<evidence type="ECO:0000256" key="8">
    <source>
        <dbReference type="ARBA" id="ARBA00023299"/>
    </source>
</evidence>
<comment type="catalytic activity">
    <reaction evidence="10">
        <text>O-phospho-D-serine + H2O = D-serine + phosphate</text>
        <dbReference type="Rhea" id="RHEA:24873"/>
        <dbReference type="ChEBI" id="CHEBI:15377"/>
        <dbReference type="ChEBI" id="CHEBI:35247"/>
        <dbReference type="ChEBI" id="CHEBI:43474"/>
        <dbReference type="ChEBI" id="CHEBI:58680"/>
        <dbReference type="EC" id="3.1.3.3"/>
    </reaction>
</comment>
<name>A0A7W4PF10_9PROT</name>
<comment type="cofactor">
    <cofactor evidence="1">
        <name>Mg(2+)</name>
        <dbReference type="ChEBI" id="CHEBI:18420"/>
    </cofactor>
</comment>
<keyword evidence="12" id="KW-1185">Reference proteome</keyword>
<keyword evidence="6 11" id="KW-0378">Hydrolase</keyword>
<dbReference type="GO" id="GO:0006564">
    <property type="term" value="P:L-serine biosynthetic process"/>
    <property type="evidence" value="ECO:0007669"/>
    <property type="project" value="UniProtKB-KW"/>
</dbReference>
<evidence type="ECO:0000256" key="4">
    <source>
        <dbReference type="ARBA" id="ARBA00022605"/>
    </source>
</evidence>
<keyword evidence="7" id="KW-0460">Magnesium</keyword>
<dbReference type="InterPro" id="IPR050582">
    <property type="entry name" value="HAD-like_SerB"/>
</dbReference>
<dbReference type="Proteomes" id="UP000555756">
    <property type="component" value="Unassembled WGS sequence"/>
</dbReference>